<reference evidence="5 6" key="1">
    <citation type="submission" date="2016-06" db="EMBL/GenBank/DDBJ databases">
        <title>Comparative genomics of the ectomycorrhizal sister species Rhizopogon vinicolor and Rhizopogon vesiculosus (Basidiomycota: Boletales) reveals a divergence of the mating type B locus.</title>
        <authorList>
            <consortium name="DOE Joint Genome Institute"/>
            <person name="Mujic A.B."/>
            <person name="Kuo A."/>
            <person name="Tritt A."/>
            <person name="Lipzen A."/>
            <person name="Chen C."/>
            <person name="Johnson J."/>
            <person name="Sharma A."/>
            <person name="Barry K."/>
            <person name="Grigoriev I.V."/>
            <person name="Spatafora J.W."/>
        </authorList>
    </citation>
    <scope>NUCLEOTIDE SEQUENCE [LARGE SCALE GENOMIC DNA]</scope>
    <source>
        <strain evidence="5 6">AM-OR11-026</strain>
    </source>
</reference>
<dbReference type="Gene3D" id="3.40.50.300">
    <property type="entry name" value="P-loop containing nucleotide triphosphate hydrolases"/>
    <property type="match status" value="1"/>
</dbReference>
<dbReference type="AlphaFoldDB" id="A0A1B7MTU0"/>
<gene>
    <name evidence="5" type="ORF">K503DRAFT_802364</name>
</gene>
<dbReference type="GO" id="GO:0045025">
    <property type="term" value="C:mitochondrial degradosome"/>
    <property type="evidence" value="ECO:0007669"/>
    <property type="project" value="TreeGrafter"/>
</dbReference>
<dbReference type="PANTHER" id="PTHR12131">
    <property type="entry name" value="ATP-DEPENDENT RNA AND DNA HELICASE"/>
    <property type="match status" value="1"/>
</dbReference>
<keyword evidence="4" id="KW-0067">ATP-binding</keyword>
<dbReference type="InParanoid" id="A0A1B7MTU0"/>
<keyword evidence="3" id="KW-0347">Helicase</keyword>
<dbReference type="STRING" id="1314800.A0A1B7MTU0"/>
<dbReference type="GO" id="GO:0016787">
    <property type="term" value="F:hydrolase activity"/>
    <property type="evidence" value="ECO:0007669"/>
    <property type="project" value="UniProtKB-KW"/>
</dbReference>
<dbReference type="InterPro" id="IPR027417">
    <property type="entry name" value="P-loop_NTPase"/>
</dbReference>
<organism evidence="5 6">
    <name type="scientific">Rhizopogon vinicolor AM-OR11-026</name>
    <dbReference type="NCBI Taxonomy" id="1314800"/>
    <lineage>
        <taxon>Eukaryota</taxon>
        <taxon>Fungi</taxon>
        <taxon>Dikarya</taxon>
        <taxon>Basidiomycota</taxon>
        <taxon>Agaricomycotina</taxon>
        <taxon>Agaricomycetes</taxon>
        <taxon>Agaricomycetidae</taxon>
        <taxon>Boletales</taxon>
        <taxon>Suillineae</taxon>
        <taxon>Rhizopogonaceae</taxon>
        <taxon>Rhizopogon</taxon>
    </lineage>
</organism>
<accession>A0A1B7MTU0</accession>
<keyword evidence="1" id="KW-0547">Nucleotide-binding</keyword>
<keyword evidence="6" id="KW-1185">Reference proteome</keyword>
<dbReference type="GO" id="GO:0004386">
    <property type="term" value="F:helicase activity"/>
    <property type="evidence" value="ECO:0007669"/>
    <property type="project" value="UniProtKB-KW"/>
</dbReference>
<evidence type="ECO:0000256" key="1">
    <source>
        <dbReference type="ARBA" id="ARBA00022741"/>
    </source>
</evidence>
<evidence type="ECO:0000313" key="6">
    <source>
        <dbReference type="Proteomes" id="UP000092154"/>
    </source>
</evidence>
<dbReference type="Proteomes" id="UP000092154">
    <property type="component" value="Unassembled WGS sequence"/>
</dbReference>
<dbReference type="OrthoDB" id="6692397at2759"/>
<evidence type="ECO:0000256" key="2">
    <source>
        <dbReference type="ARBA" id="ARBA00022801"/>
    </source>
</evidence>
<proteinExistence type="predicted"/>
<keyword evidence="2" id="KW-0378">Hydrolase</keyword>
<sequence>MSSGIRDKHIVKLHFSDNVFGDCPQLSDELFINRYERLTILTVQDDKIKRIIFETLHKSDGTVERPLSVSQIKQIAGRAGCYGLYGEQGGFVTILHAHELSMLHSAVSRQPDSIMFAGISPALENVLQALPPDASHRTLMEVAPYVANVRPPCRAFVPSKVEERSRFVETHLKDMKLYEKLLIGGSPMSWLDGAASAS</sequence>
<evidence type="ECO:0000256" key="4">
    <source>
        <dbReference type="ARBA" id="ARBA00022840"/>
    </source>
</evidence>
<evidence type="ECO:0000313" key="5">
    <source>
        <dbReference type="EMBL" id="OAX36001.1"/>
    </source>
</evidence>
<evidence type="ECO:0000256" key="3">
    <source>
        <dbReference type="ARBA" id="ARBA00022806"/>
    </source>
</evidence>
<name>A0A1B7MTU0_9AGAM</name>
<protein>
    <submittedName>
        <fullName evidence="5">Uncharacterized protein</fullName>
    </submittedName>
</protein>
<dbReference type="PANTHER" id="PTHR12131:SF1">
    <property type="entry name" value="ATP-DEPENDENT RNA HELICASE SUPV3L1, MITOCHONDRIAL-RELATED"/>
    <property type="match status" value="1"/>
</dbReference>
<dbReference type="EMBL" id="KV448449">
    <property type="protein sequence ID" value="OAX36001.1"/>
    <property type="molecule type" value="Genomic_DNA"/>
</dbReference>
<dbReference type="InterPro" id="IPR050699">
    <property type="entry name" value="RNA-DNA_Helicase"/>
</dbReference>
<dbReference type="GO" id="GO:0005524">
    <property type="term" value="F:ATP binding"/>
    <property type="evidence" value="ECO:0007669"/>
    <property type="project" value="UniProtKB-KW"/>
</dbReference>
<dbReference type="GO" id="GO:0000965">
    <property type="term" value="P:mitochondrial RNA 3'-end processing"/>
    <property type="evidence" value="ECO:0007669"/>
    <property type="project" value="TreeGrafter"/>
</dbReference>